<name>A0AAE4V739_MYCFO</name>
<keyword evidence="2" id="KW-0732">Signal</keyword>
<dbReference type="EMBL" id="JAWLVV010000001">
    <property type="protein sequence ID" value="MDV7288625.1"/>
    <property type="molecule type" value="Genomic_DNA"/>
</dbReference>
<evidence type="ECO:0000259" key="3">
    <source>
        <dbReference type="Pfam" id="PF14032"/>
    </source>
</evidence>
<reference evidence="4" key="1">
    <citation type="submission" date="2023-10" db="EMBL/GenBank/DDBJ databases">
        <title>Mycolicibacterium fortuitum clinical isolates causing pulmonary infections in humans.</title>
        <authorList>
            <person name="Mejia-Ponce P.M."/>
            <person name="Zenteno-Cuevas R."/>
            <person name="Licona-Cassani C."/>
        </authorList>
    </citation>
    <scope>NUCLEOTIDE SEQUENCE</scope>
    <source>
        <strain evidence="4">M8</strain>
    </source>
</reference>
<feature type="domain" description="PknH-like extracellular" evidence="3">
    <location>
        <begin position="30"/>
        <end position="197"/>
    </location>
</feature>
<dbReference type="Proteomes" id="UP001186041">
    <property type="component" value="Unassembled WGS sequence"/>
</dbReference>
<evidence type="ECO:0000256" key="2">
    <source>
        <dbReference type="SAM" id="SignalP"/>
    </source>
</evidence>
<organism evidence="4 5">
    <name type="scientific">Mycolicibacterium fortuitum</name>
    <name type="common">Mycobacterium fortuitum</name>
    <dbReference type="NCBI Taxonomy" id="1766"/>
    <lineage>
        <taxon>Bacteria</taxon>
        <taxon>Bacillati</taxon>
        <taxon>Actinomycetota</taxon>
        <taxon>Actinomycetes</taxon>
        <taxon>Mycobacteriales</taxon>
        <taxon>Mycobacteriaceae</taxon>
        <taxon>Mycolicibacterium</taxon>
    </lineage>
</organism>
<feature type="region of interest" description="Disordered" evidence="1">
    <location>
        <begin position="56"/>
        <end position="76"/>
    </location>
</feature>
<feature type="compositionally biased region" description="Polar residues" evidence="1">
    <location>
        <begin position="57"/>
        <end position="69"/>
    </location>
</feature>
<dbReference type="Pfam" id="PF14032">
    <property type="entry name" value="PknH_C"/>
    <property type="match status" value="1"/>
</dbReference>
<evidence type="ECO:0000256" key="1">
    <source>
        <dbReference type="SAM" id="MobiDB-lite"/>
    </source>
</evidence>
<dbReference type="InterPro" id="IPR026954">
    <property type="entry name" value="PknH-like_Extracell"/>
</dbReference>
<dbReference type="RefSeq" id="WP_081104704.1">
    <property type="nucleotide sequence ID" value="NZ_JACKTK010000019.1"/>
</dbReference>
<protein>
    <submittedName>
        <fullName evidence="4">Sensor domain-containing protein</fullName>
    </submittedName>
</protein>
<evidence type="ECO:0000313" key="4">
    <source>
        <dbReference type="EMBL" id="MDV7288625.1"/>
    </source>
</evidence>
<gene>
    <name evidence="4" type="ORF">R4485_00430</name>
</gene>
<accession>A0AAE4V739</accession>
<sequence>MNRTVALLACCLAALATGCMRDSSASPSPTPTDVGPVLVSVEDVRAMSGIPEFQIAPESQRTSPEASPNTPEPCRSVYDQPTVFGTDWTQFRSVVYSATIDDPLIPEIVNVRQTVAVYPDDAAAQATFDRLQAAIPHCAAAHIDYYSRTPQRPDPSTIVFDGEEANYVYRVAQTAVIYASAIGPFNTDDVAHKIADQLAGQRD</sequence>
<dbReference type="PROSITE" id="PS51257">
    <property type="entry name" value="PROKAR_LIPOPROTEIN"/>
    <property type="match status" value="1"/>
</dbReference>
<dbReference type="AlphaFoldDB" id="A0AAE4V739"/>
<dbReference type="InterPro" id="IPR038232">
    <property type="entry name" value="PknH-like_Extracell_sf"/>
</dbReference>
<feature type="signal peptide" evidence="2">
    <location>
        <begin position="1"/>
        <end position="25"/>
    </location>
</feature>
<evidence type="ECO:0000313" key="5">
    <source>
        <dbReference type="Proteomes" id="UP001186041"/>
    </source>
</evidence>
<proteinExistence type="predicted"/>
<feature type="chain" id="PRO_5042166236" evidence="2">
    <location>
        <begin position="26"/>
        <end position="203"/>
    </location>
</feature>
<comment type="caution">
    <text evidence="4">The sequence shown here is derived from an EMBL/GenBank/DDBJ whole genome shotgun (WGS) entry which is preliminary data.</text>
</comment>
<dbReference type="Gene3D" id="3.40.1000.70">
    <property type="entry name" value="PknH-like extracellular domain"/>
    <property type="match status" value="1"/>
</dbReference>